<feature type="domain" description="Mechanosensitive ion channel transmembrane helices 2/3" evidence="11">
    <location>
        <begin position="91"/>
        <end position="130"/>
    </location>
</feature>
<evidence type="ECO:0000313" key="13">
    <source>
        <dbReference type="Proteomes" id="UP000320948"/>
    </source>
</evidence>
<feature type="compositionally biased region" description="Basic and acidic residues" evidence="8">
    <location>
        <begin position="320"/>
        <end position="335"/>
    </location>
</feature>
<evidence type="ECO:0000256" key="7">
    <source>
        <dbReference type="RuleBase" id="RU369025"/>
    </source>
</evidence>
<evidence type="ECO:0000313" key="12">
    <source>
        <dbReference type="EMBL" id="TKW61498.1"/>
    </source>
</evidence>
<dbReference type="SUPFAM" id="SSF82689">
    <property type="entry name" value="Mechanosensitive channel protein MscS (YggB), C-terminal domain"/>
    <property type="match status" value="1"/>
</dbReference>
<reference evidence="12 13" key="1">
    <citation type="journal article" date="2017" name="Nat. Commun.">
        <title>In situ click chemistry generation of cyclooxygenase-2 inhibitors.</title>
        <authorList>
            <person name="Bhardwaj A."/>
            <person name="Kaur J."/>
            <person name="Wuest M."/>
            <person name="Wuest F."/>
        </authorList>
    </citation>
    <scope>NUCLEOTIDE SEQUENCE [LARGE SCALE GENOMIC DNA]</scope>
    <source>
        <strain evidence="12">S2_018_000_R2_106</strain>
    </source>
</reference>
<feature type="domain" description="Mechanosensitive ion channel MscS" evidence="9">
    <location>
        <begin position="133"/>
        <end position="201"/>
    </location>
</feature>
<evidence type="ECO:0000256" key="4">
    <source>
        <dbReference type="ARBA" id="ARBA00022692"/>
    </source>
</evidence>
<dbReference type="InterPro" id="IPR010920">
    <property type="entry name" value="LSM_dom_sf"/>
</dbReference>
<evidence type="ECO:0000259" key="11">
    <source>
        <dbReference type="Pfam" id="PF21088"/>
    </source>
</evidence>
<dbReference type="InterPro" id="IPR023408">
    <property type="entry name" value="MscS_beta-dom_sf"/>
</dbReference>
<keyword evidence="3" id="KW-1003">Cell membrane</keyword>
<evidence type="ECO:0000256" key="2">
    <source>
        <dbReference type="ARBA" id="ARBA00008017"/>
    </source>
</evidence>
<evidence type="ECO:0000259" key="10">
    <source>
        <dbReference type="Pfam" id="PF21082"/>
    </source>
</evidence>
<dbReference type="Pfam" id="PF21088">
    <property type="entry name" value="MS_channel_1st"/>
    <property type="match status" value="1"/>
</dbReference>
<sequence length="335" mass="36621">MADPTPGLLDNIKLSIPDISKLPVSAEIKNIDKAASQMFDHLPMMMLNVVLGIMLIVAGWLVCSWVAGKLNHWLVKAHMEETLAAFLASTSRFVLFFTIFVTGLSVVGVSSTSLAALLGAMGLAVGFAMRGTLGSIAGGIMLMVHRPVKVGDYIENGVGTSLIGGTVKRIGLFSTEVNTKEFVRVFIPNVMMWETLLQNHTYNRMHMLRIEFGLGHEVNVWEAFGVIKRALAANPLVLKTPDPTLSVENLNEFGISCLLEVWTRTEDRKVLRGTILLDVMDALRENGMRMAYQEPDHMHIYGKPAHETLPAIKAGGAKKAPAEEPKDDKLAASTK</sequence>
<dbReference type="Gene3D" id="2.30.30.60">
    <property type="match status" value="1"/>
</dbReference>
<keyword evidence="5 7" id="KW-1133">Transmembrane helix</keyword>
<dbReference type="PANTHER" id="PTHR30221:SF1">
    <property type="entry name" value="SMALL-CONDUCTANCE MECHANOSENSITIVE CHANNEL"/>
    <property type="match status" value="1"/>
</dbReference>
<evidence type="ECO:0000259" key="9">
    <source>
        <dbReference type="Pfam" id="PF00924"/>
    </source>
</evidence>
<dbReference type="InterPro" id="IPR006685">
    <property type="entry name" value="MscS_channel_2nd"/>
</dbReference>
<dbReference type="Gene3D" id="1.10.287.1260">
    <property type="match status" value="1"/>
</dbReference>
<dbReference type="InterPro" id="IPR045275">
    <property type="entry name" value="MscS_archaea/bacteria_type"/>
</dbReference>
<evidence type="ECO:0000256" key="1">
    <source>
        <dbReference type="ARBA" id="ARBA00004651"/>
    </source>
</evidence>
<evidence type="ECO:0000256" key="5">
    <source>
        <dbReference type="ARBA" id="ARBA00022989"/>
    </source>
</evidence>
<keyword evidence="7" id="KW-0997">Cell inner membrane</keyword>
<feature type="region of interest" description="Disordered" evidence="8">
    <location>
        <begin position="312"/>
        <end position="335"/>
    </location>
</feature>
<gene>
    <name evidence="12" type="ORF">DI628_02435</name>
</gene>
<dbReference type="InterPro" id="IPR011066">
    <property type="entry name" value="MscS_channel_C_sf"/>
</dbReference>
<keyword evidence="7" id="KW-0813">Transport</keyword>
<evidence type="ECO:0000256" key="6">
    <source>
        <dbReference type="ARBA" id="ARBA00023136"/>
    </source>
</evidence>
<dbReference type="AlphaFoldDB" id="A0A6N4REI8"/>
<dbReference type="InterPro" id="IPR049142">
    <property type="entry name" value="MS_channel_1st"/>
</dbReference>
<keyword evidence="6 7" id="KW-0472">Membrane</keyword>
<comment type="subunit">
    <text evidence="7">Homoheptamer.</text>
</comment>
<feature type="domain" description="Mechanosensitive ion channel MscS C-terminal" evidence="10">
    <location>
        <begin position="225"/>
        <end position="289"/>
    </location>
</feature>
<evidence type="ECO:0000256" key="3">
    <source>
        <dbReference type="ARBA" id="ARBA00022475"/>
    </source>
</evidence>
<name>A0A6N4REI8_BLAVI</name>
<dbReference type="Pfam" id="PF00924">
    <property type="entry name" value="MS_channel_2nd"/>
    <property type="match status" value="1"/>
</dbReference>
<keyword evidence="7" id="KW-0406">Ion transport</keyword>
<dbReference type="GO" id="GO:0008381">
    <property type="term" value="F:mechanosensitive monoatomic ion channel activity"/>
    <property type="evidence" value="ECO:0007669"/>
    <property type="project" value="InterPro"/>
</dbReference>
<evidence type="ECO:0000256" key="8">
    <source>
        <dbReference type="SAM" id="MobiDB-lite"/>
    </source>
</evidence>
<keyword evidence="7" id="KW-0407">Ion channel</keyword>
<feature type="transmembrane region" description="Helical" evidence="7">
    <location>
        <begin position="83"/>
        <end position="107"/>
    </location>
</feature>
<protein>
    <recommendedName>
        <fullName evidence="7">Small-conductance mechanosensitive channel</fullName>
    </recommendedName>
</protein>
<dbReference type="Proteomes" id="UP000320948">
    <property type="component" value="Unassembled WGS sequence"/>
</dbReference>
<dbReference type="GO" id="GO:0005886">
    <property type="term" value="C:plasma membrane"/>
    <property type="evidence" value="ECO:0007669"/>
    <property type="project" value="UniProtKB-SubCell"/>
</dbReference>
<dbReference type="SUPFAM" id="SSF50182">
    <property type="entry name" value="Sm-like ribonucleoproteins"/>
    <property type="match status" value="1"/>
</dbReference>
<dbReference type="InterPro" id="IPR011014">
    <property type="entry name" value="MscS_channel_TM-2"/>
</dbReference>
<dbReference type="InterPro" id="IPR049278">
    <property type="entry name" value="MS_channel_C"/>
</dbReference>
<comment type="function">
    <text evidence="7">Mechanosensitive channel that participates in the regulation of osmotic pressure changes within the cell, opening in response to stretch forces in the membrane lipid bilayer, without the need for other proteins. Contributes to normal resistance to hypoosmotic shock. Forms an ion channel of 1.0 nanosiemens conductance with a slight preference for anions.</text>
</comment>
<comment type="caution">
    <text evidence="7">Lacks conserved residue(s) required for the propagation of feature annotation.</text>
</comment>
<comment type="caution">
    <text evidence="12">The sequence shown here is derived from an EMBL/GenBank/DDBJ whole genome shotgun (WGS) entry which is preliminary data.</text>
</comment>
<keyword evidence="4 7" id="KW-0812">Transmembrane</keyword>
<accession>A0A6N4REI8</accession>
<dbReference type="SUPFAM" id="SSF82861">
    <property type="entry name" value="Mechanosensitive channel protein MscS (YggB), transmembrane region"/>
    <property type="match status" value="1"/>
</dbReference>
<dbReference type="Pfam" id="PF21082">
    <property type="entry name" value="MS_channel_3rd"/>
    <property type="match status" value="1"/>
</dbReference>
<comment type="subcellular location">
    <subcellularLocation>
        <location evidence="7">Cell inner membrane</location>
        <topology evidence="7">Multi-pass membrane protein</topology>
    </subcellularLocation>
    <subcellularLocation>
        <location evidence="1">Cell membrane</location>
        <topology evidence="1">Multi-pass membrane protein</topology>
    </subcellularLocation>
</comment>
<feature type="transmembrane region" description="Helical" evidence="7">
    <location>
        <begin position="113"/>
        <end position="133"/>
    </location>
</feature>
<comment type="similarity">
    <text evidence="2 7">Belongs to the MscS (TC 1.A.23) family.</text>
</comment>
<dbReference type="PANTHER" id="PTHR30221">
    <property type="entry name" value="SMALL-CONDUCTANCE MECHANOSENSITIVE CHANNEL"/>
    <property type="match status" value="1"/>
</dbReference>
<organism evidence="12 13">
    <name type="scientific">Blastochloris viridis</name>
    <name type="common">Rhodopseudomonas viridis</name>
    <dbReference type="NCBI Taxonomy" id="1079"/>
    <lineage>
        <taxon>Bacteria</taxon>
        <taxon>Pseudomonadati</taxon>
        <taxon>Pseudomonadota</taxon>
        <taxon>Alphaproteobacteria</taxon>
        <taxon>Hyphomicrobiales</taxon>
        <taxon>Blastochloridaceae</taxon>
        <taxon>Blastochloris</taxon>
    </lineage>
</organism>
<proteinExistence type="inferred from homology"/>
<dbReference type="EMBL" id="VAFM01000001">
    <property type="protein sequence ID" value="TKW61498.1"/>
    <property type="molecule type" value="Genomic_DNA"/>
</dbReference>
<feature type="transmembrane region" description="Helical" evidence="7">
    <location>
        <begin position="45"/>
        <end position="63"/>
    </location>
</feature>
<dbReference type="Gene3D" id="3.30.70.100">
    <property type="match status" value="1"/>
</dbReference>